<feature type="transmembrane region" description="Helical" evidence="11">
    <location>
        <begin position="68"/>
        <end position="85"/>
    </location>
</feature>
<evidence type="ECO:0000256" key="10">
    <source>
        <dbReference type="ARBA" id="ARBA00025753"/>
    </source>
</evidence>
<evidence type="ECO:0000256" key="7">
    <source>
        <dbReference type="ARBA" id="ARBA00023065"/>
    </source>
</evidence>
<evidence type="ECO:0000256" key="12">
    <source>
        <dbReference type="SAM" id="SignalP"/>
    </source>
</evidence>
<evidence type="ECO:0000256" key="4">
    <source>
        <dbReference type="ARBA" id="ARBA00022692"/>
    </source>
</evidence>
<gene>
    <name evidence="14" type="ORF">N789_02520</name>
</gene>
<keyword evidence="2" id="KW-0813">Transport</keyword>
<dbReference type="Pfam" id="PF03600">
    <property type="entry name" value="CitMHS"/>
    <property type="match status" value="1"/>
</dbReference>
<feature type="signal peptide" evidence="12">
    <location>
        <begin position="1"/>
        <end position="24"/>
    </location>
</feature>
<dbReference type="PATRIC" id="fig|1121015.4.peg.497"/>
<comment type="caution">
    <text evidence="14">The sequence shown here is derived from an EMBL/GenBank/DDBJ whole genome shotgun (WGS) entry which is preliminary data.</text>
</comment>
<dbReference type="GO" id="GO:0015297">
    <property type="term" value="F:antiporter activity"/>
    <property type="evidence" value="ECO:0007669"/>
    <property type="project" value="UniProtKB-KW"/>
</dbReference>
<reference evidence="14 15" key="1">
    <citation type="submission" date="2013-09" db="EMBL/GenBank/DDBJ databases">
        <title>Genome sequencing of Arenimonas oryziterrae.</title>
        <authorList>
            <person name="Chen F."/>
            <person name="Wang G."/>
        </authorList>
    </citation>
    <scope>NUCLEOTIDE SEQUENCE [LARGE SCALE GENOMIC DNA]</scope>
    <source>
        <strain evidence="14 15">YC6267</strain>
    </source>
</reference>
<feature type="transmembrane region" description="Helical" evidence="11">
    <location>
        <begin position="145"/>
        <end position="176"/>
    </location>
</feature>
<evidence type="ECO:0000256" key="1">
    <source>
        <dbReference type="ARBA" id="ARBA00004141"/>
    </source>
</evidence>
<feature type="transmembrane region" description="Helical" evidence="11">
    <location>
        <begin position="442"/>
        <end position="460"/>
    </location>
</feature>
<evidence type="ECO:0000256" key="3">
    <source>
        <dbReference type="ARBA" id="ARBA00022449"/>
    </source>
</evidence>
<evidence type="ECO:0000313" key="15">
    <source>
        <dbReference type="Proteomes" id="UP000029385"/>
    </source>
</evidence>
<keyword evidence="6" id="KW-0915">Sodium</keyword>
<feature type="transmembrane region" description="Helical" evidence="11">
    <location>
        <begin position="402"/>
        <end position="430"/>
    </location>
</feature>
<evidence type="ECO:0000256" key="5">
    <source>
        <dbReference type="ARBA" id="ARBA00022989"/>
    </source>
</evidence>
<feature type="transmembrane region" description="Helical" evidence="11">
    <location>
        <begin position="261"/>
        <end position="279"/>
    </location>
</feature>
<keyword evidence="3" id="KW-0050">Antiport</keyword>
<keyword evidence="8 11" id="KW-0472">Membrane</keyword>
<evidence type="ECO:0000256" key="8">
    <source>
        <dbReference type="ARBA" id="ARBA00023136"/>
    </source>
</evidence>
<evidence type="ECO:0000256" key="6">
    <source>
        <dbReference type="ARBA" id="ARBA00023053"/>
    </source>
</evidence>
<evidence type="ECO:0000313" key="14">
    <source>
        <dbReference type="EMBL" id="KFN44913.1"/>
    </source>
</evidence>
<organism evidence="14 15">
    <name type="scientific">Arenimonas oryziterrae DSM 21050 = YC6267</name>
    <dbReference type="NCBI Taxonomy" id="1121015"/>
    <lineage>
        <taxon>Bacteria</taxon>
        <taxon>Pseudomonadati</taxon>
        <taxon>Pseudomonadota</taxon>
        <taxon>Gammaproteobacteria</taxon>
        <taxon>Lysobacterales</taxon>
        <taxon>Lysobacteraceae</taxon>
        <taxon>Arenimonas</taxon>
    </lineage>
</organism>
<dbReference type="PANTHER" id="PTHR43269:SF2">
    <property type="entry name" value="SODIUM_PROTON ANTIPORTER 1-RELATED"/>
    <property type="match status" value="1"/>
</dbReference>
<name>A0A091AXA1_9GAMM</name>
<evidence type="ECO:0000256" key="11">
    <source>
        <dbReference type="SAM" id="Phobius"/>
    </source>
</evidence>
<evidence type="ECO:0000259" key="13">
    <source>
        <dbReference type="Pfam" id="PF03600"/>
    </source>
</evidence>
<dbReference type="STRING" id="1121015.GCA_000420545_01449"/>
<dbReference type="NCBIfam" id="NF038006">
    <property type="entry name" value="NhaD_1"/>
    <property type="match status" value="1"/>
</dbReference>
<evidence type="ECO:0000256" key="2">
    <source>
        <dbReference type="ARBA" id="ARBA00022448"/>
    </source>
</evidence>
<accession>A0A091AXA1</accession>
<sequence length="466" mass="50227">MSPAPVVGRVLALGLTCLPLPALAHAGSAPSVDLTGHPLGLIAVAVFVIAYLLVVLEERLHLRKSKPVMLGAAVIWGLIAWYGANTPGMPADFAANAFRHIFLEFAELFFFLIVAMTFVAAMTERNVFESLRATLVSRGFGYRQLFWITGVISFFLSAVLDNLTTALIMSAVIMAVGAGNLRFITLGFINLVVAANAGGAWSAFGDITTLMVWQAHRVEFFEFFSLFIPSVVNWLVPALILHFALPPGSPPPGRDDAEVKYGGWFICGLFAVTIALTVAGKQFLHMPPVFGMMAGLALLKLQGFFIQRRDARTGARDGGRYNVFELIAQAEWDTLLFFYGVLLCVGGLATMGFLQLMSTGLYGQLGPTGANVALGTLSAIVDNIPIMYAVLQMNPAMDHGQWLLITLTAGVGGSLLSVGSAAGVALMGVSRGRYTFMSHLKWTWAIALGYIASIFTHLWINARHFS</sequence>
<feature type="transmembrane region" description="Helical" evidence="11">
    <location>
        <begin position="105"/>
        <end position="124"/>
    </location>
</feature>
<keyword evidence="5 11" id="KW-1133">Transmembrane helix</keyword>
<feature type="chain" id="PRO_5001868879" description="Citrate transporter-like domain-containing protein" evidence="12">
    <location>
        <begin position="25"/>
        <end position="466"/>
    </location>
</feature>
<feature type="transmembrane region" description="Helical" evidence="11">
    <location>
        <begin position="336"/>
        <end position="357"/>
    </location>
</feature>
<dbReference type="InterPro" id="IPR004680">
    <property type="entry name" value="Cit_transptr-like_dom"/>
</dbReference>
<keyword evidence="7" id="KW-0406">Ion transport</keyword>
<feature type="domain" description="Citrate transporter-like" evidence="13">
    <location>
        <begin position="51"/>
        <end position="410"/>
    </location>
</feature>
<dbReference type="Proteomes" id="UP000029385">
    <property type="component" value="Unassembled WGS sequence"/>
</dbReference>
<feature type="transmembrane region" description="Helical" evidence="11">
    <location>
        <begin position="220"/>
        <end position="241"/>
    </location>
</feature>
<keyword evidence="12" id="KW-0732">Signal</keyword>
<keyword evidence="15" id="KW-1185">Reference proteome</keyword>
<feature type="transmembrane region" description="Helical" evidence="11">
    <location>
        <begin position="369"/>
        <end position="390"/>
    </location>
</feature>
<dbReference type="InterPro" id="IPR045016">
    <property type="entry name" value="NhaD-like"/>
</dbReference>
<proteinExistence type="inferred from homology"/>
<dbReference type="PANTHER" id="PTHR43269">
    <property type="entry name" value="SODIUM/PROTON ANTIPORTER 1-RELATED"/>
    <property type="match status" value="1"/>
</dbReference>
<keyword evidence="4 11" id="KW-0812">Transmembrane</keyword>
<comment type="similarity">
    <text evidence="10">Belongs to the NhaD Na(+)/H(+) (TC 2.A.62) antiporter family.</text>
</comment>
<dbReference type="OrthoDB" id="9772058at2"/>
<dbReference type="EMBL" id="AVCI01000001">
    <property type="protein sequence ID" value="KFN44913.1"/>
    <property type="molecule type" value="Genomic_DNA"/>
</dbReference>
<dbReference type="eggNOG" id="COG1055">
    <property type="taxonomic scope" value="Bacteria"/>
</dbReference>
<dbReference type="RefSeq" id="WP_022969081.1">
    <property type="nucleotide sequence ID" value="NZ_ATVD01000002.1"/>
</dbReference>
<dbReference type="AlphaFoldDB" id="A0A091AXA1"/>
<feature type="transmembrane region" description="Helical" evidence="11">
    <location>
        <begin position="36"/>
        <end position="56"/>
    </location>
</feature>
<dbReference type="GO" id="GO:0006814">
    <property type="term" value="P:sodium ion transport"/>
    <property type="evidence" value="ECO:0007669"/>
    <property type="project" value="UniProtKB-KW"/>
</dbReference>
<evidence type="ECO:0000256" key="9">
    <source>
        <dbReference type="ARBA" id="ARBA00023201"/>
    </source>
</evidence>
<protein>
    <recommendedName>
        <fullName evidence="13">Citrate transporter-like domain-containing protein</fullName>
    </recommendedName>
</protein>
<keyword evidence="9" id="KW-0739">Sodium transport</keyword>
<comment type="subcellular location">
    <subcellularLocation>
        <location evidence="1">Membrane</location>
        <topology evidence="1">Multi-pass membrane protein</topology>
    </subcellularLocation>
</comment>
<feature type="transmembrane region" description="Helical" evidence="11">
    <location>
        <begin position="188"/>
        <end position="213"/>
    </location>
</feature>
<dbReference type="GO" id="GO:0016020">
    <property type="term" value="C:membrane"/>
    <property type="evidence" value="ECO:0007669"/>
    <property type="project" value="UniProtKB-SubCell"/>
</dbReference>